<keyword evidence="4" id="KW-1185">Reference proteome</keyword>
<dbReference type="Proteomes" id="UP001150941">
    <property type="component" value="Unassembled WGS sequence"/>
</dbReference>
<feature type="region of interest" description="Disordered" evidence="1">
    <location>
        <begin position="363"/>
        <end position="405"/>
    </location>
</feature>
<dbReference type="EMBL" id="JAPQKS010000001">
    <property type="protein sequence ID" value="KAJ5248991.1"/>
    <property type="molecule type" value="Genomic_DNA"/>
</dbReference>
<dbReference type="GeneID" id="83197042"/>
<organism evidence="3 4">
    <name type="scientific">Penicillium chermesinum</name>
    <dbReference type="NCBI Taxonomy" id="63820"/>
    <lineage>
        <taxon>Eukaryota</taxon>
        <taxon>Fungi</taxon>
        <taxon>Dikarya</taxon>
        <taxon>Ascomycota</taxon>
        <taxon>Pezizomycotina</taxon>
        <taxon>Eurotiomycetes</taxon>
        <taxon>Eurotiomycetidae</taxon>
        <taxon>Eurotiales</taxon>
        <taxon>Aspergillaceae</taxon>
        <taxon>Penicillium</taxon>
    </lineage>
</organism>
<evidence type="ECO:0000313" key="4">
    <source>
        <dbReference type="Proteomes" id="UP001150941"/>
    </source>
</evidence>
<feature type="compositionally biased region" description="Polar residues" evidence="1">
    <location>
        <begin position="268"/>
        <end position="279"/>
    </location>
</feature>
<evidence type="ECO:0000313" key="3">
    <source>
        <dbReference type="EMBL" id="KAJ5248991.1"/>
    </source>
</evidence>
<dbReference type="InterPro" id="IPR041260">
    <property type="entry name" value="Sld7_C"/>
</dbReference>
<protein>
    <recommendedName>
        <fullName evidence="2">Sld7 C-terminal domain-containing protein</fullName>
    </recommendedName>
</protein>
<evidence type="ECO:0000256" key="1">
    <source>
        <dbReference type="SAM" id="MobiDB-lite"/>
    </source>
</evidence>
<evidence type="ECO:0000259" key="2">
    <source>
        <dbReference type="Pfam" id="PF18596"/>
    </source>
</evidence>
<feature type="domain" description="Sld7 C-terminal" evidence="2">
    <location>
        <begin position="345"/>
        <end position="457"/>
    </location>
</feature>
<proteinExistence type="predicted"/>
<dbReference type="Pfam" id="PF18596">
    <property type="entry name" value="Sld7_C"/>
    <property type="match status" value="1"/>
</dbReference>
<comment type="caution">
    <text evidence="3">The sequence shown here is derived from an EMBL/GenBank/DDBJ whole genome shotgun (WGS) entry which is preliminary data.</text>
</comment>
<feature type="region of interest" description="Disordered" evidence="1">
    <location>
        <begin position="122"/>
        <end position="149"/>
    </location>
</feature>
<dbReference type="AlphaFoldDB" id="A0A9W9U0G4"/>
<feature type="region of interest" description="Disordered" evidence="1">
    <location>
        <begin position="166"/>
        <end position="201"/>
    </location>
</feature>
<name>A0A9W9U0G4_9EURO</name>
<feature type="region of interest" description="Disordered" evidence="1">
    <location>
        <begin position="263"/>
        <end position="343"/>
    </location>
</feature>
<accession>A0A9W9U0G4</accession>
<dbReference type="RefSeq" id="XP_058335770.1">
    <property type="nucleotide sequence ID" value="XM_058469739.1"/>
</dbReference>
<feature type="compositionally biased region" description="Low complexity" evidence="1">
    <location>
        <begin position="382"/>
        <end position="399"/>
    </location>
</feature>
<reference evidence="3" key="1">
    <citation type="submission" date="2022-11" db="EMBL/GenBank/DDBJ databases">
        <authorList>
            <person name="Petersen C."/>
        </authorList>
    </citation>
    <scope>NUCLEOTIDE SEQUENCE</scope>
    <source>
        <strain evidence="3">IBT 19713</strain>
    </source>
</reference>
<reference evidence="3" key="2">
    <citation type="journal article" date="2023" name="IMA Fungus">
        <title>Comparative genomic study of the Penicillium genus elucidates a diverse pangenome and 15 lateral gene transfer events.</title>
        <authorList>
            <person name="Petersen C."/>
            <person name="Sorensen T."/>
            <person name="Nielsen M.R."/>
            <person name="Sondergaard T.E."/>
            <person name="Sorensen J.L."/>
            <person name="Fitzpatrick D.A."/>
            <person name="Frisvad J.C."/>
            <person name="Nielsen K.L."/>
        </authorList>
    </citation>
    <scope>NUCLEOTIDE SEQUENCE</scope>
    <source>
        <strain evidence="3">IBT 19713</strain>
    </source>
</reference>
<dbReference type="OrthoDB" id="4205424at2759"/>
<sequence length="460" mass="49748">MNVWSGSISLDAGRGLEGISLIDQTTHWQCDISKDAKLALRSFVNPALIPLHARAGPNLELHTSSPATTQWLRSKLMGAIWLEEDELDLHQSLQCPVGLLVSVDSSTSKKTTDVLIYGVLSNAASGSRPPTPPHSSPTEMASRPNNTTKPYELRIYGAPLSTLSVTQAQSLPSPPASADGEPCSTQAEFIPDASSPSPKRKRVATLFESAAQHHRRVRQRGGEGVSQLMAPVRPQSSSQNLQSLFVKREPEDDLPKNLDRIVTHRSRSMSIGANLQRPGSNRGVRATPGLNMDPRKRTQTPNAPLEPSFHHGSLAPQQVSVKSADKDDNNTPDSPPKSPEAIIAQNKDLITRTTLTCMRLYGFHRSNPRGKPTGGTNDPDAEAPNATPTAETRAETPGPGSSADNEFKGMYHATYKAACFALRKYLGDPTGGSNPTPTLIEKEKAMTCIDGLLRVFCEDY</sequence>
<gene>
    <name evidence="3" type="ORF">N7468_000442</name>
</gene>